<sequence length="59" mass="6540">MILAFRSECHPFRSIMVASAVLSIILALMIFLNLPHSAAVVQGVSFVPCQELRPWDLSL</sequence>
<dbReference type="Proteomes" id="UP000199650">
    <property type="component" value="Unassembled WGS sequence"/>
</dbReference>
<name>A0A1I0QHN8_9RHOB</name>
<dbReference type="RefSeq" id="WP_091431097.1">
    <property type="nucleotide sequence ID" value="NZ_FOJB01000001.1"/>
</dbReference>
<dbReference type="STRING" id="1173584.SAMN05444851_2567"/>
<evidence type="ECO:0000256" key="1">
    <source>
        <dbReference type="SAM" id="Phobius"/>
    </source>
</evidence>
<keyword evidence="1" id="KW-0812">Transmembrane</keyword>
<accession>A0A1I0QHN8</accession>
<dbReference type="AlphaFoldDB" id="A0A1I0QHN8"/>
<keyword evidence="3" id="KW-1185">Reference proteome</keyword>
<dbReference type="EMBL" id="FOJB01000001">
    <property type="protein sequence ID" value="SEW26456.1"/>
    <property type="molecule type" value="Genomic_DNA"/>
</dbReference>
<keyword evidence="1" id="KW-0472">Membrane</keyword>
<feature type="transmembrane region" description="Helical" evidence="1">
    <location>
        <begin position="12"/>
        <end position="32"/>
    </location>
</feature>
<proteinExistence type="predicted"/>
<evidence type="ECO:0000313" key="2">
    <source>
        <dbReference type="EMBL" id="SEW26456.1"/>
    </source>
</evidence>
<keyword evidence="1" id="KW-1133">Transmembrane helix</keyword>
<gene>
    <name evidence="2" type="ORF">SAMN05444851_2567</name>
</gene>
<organism evidence="2 3">
    <name type="scientific">Aliiroseovarius sediminilitoris</name>
    <dbReference type="NCBI Taxonomy" id="1173584"/>
    <lineage>
        <taxon>Bacteria</taxon>
        <taxon>Pseudomonadati</taxon>
        <taxon>Pseudomonadota</taxon>
        <taxon>Alphaproteobacteria</taxon>
        <taxon>Rhodobacterales</taxon>
        <taxon>Paracoccaceae</taxon>
        <taxon>Aliiroseovarius</taxon>
    </lineage>
</organism>
<protein>
    <submittedName>
        <fullName evidence="2">Uncharacterized protein</fullName>
    </submittedName>
</protein>
<reference evidence="2 3" key="1">
    <citation type="submission" date="2016-10" db="EMBL/GenBank/DDBJ databases">
        <authorList>
            <person name="de Groot N.N."/>
        </authorList>
    </citation>
    <scope>NUCLEOTIDE SEQUENCE [LARGE SCALE GENOMIC DNA]</scope>
    <source>
        <strain evidence="2 3">DSM 29439</strain>
    </source>
</reference>
<evidence type="ECO:0000313" key="3">
    <source>
        <dbReference type="Proteomes" id="UP000199650"/>
    </source>
</evidence>